<evidence type="ECO:0000313" key="4">
    <source>
        <dbReference type="EMBL" id="WMT10082.1"/>
    </source>
</evidence>
<accession>A0AAF0T463</accession>
<dbReference type="RefSeq" id="WP_006648544.1">
    <property type="nucleotide sequence ID" value="NZ_CP101873.1"/>
</dbReference>
<organism evidence="4 5">
    <name type="scientific">Natrinema thermotolerans</name>
    <dbReference type="NCBI Taxonomy" id="121872"/>
    <lineage>
        <taxon>Archaea</taxon>
        <taxon>Methanobacteriati</taxon>
        <taxon>Methanobacteriota</taxon>
        <taxon>Stenosarchaea group</taxon>
        <taxon>Halobacteria</taxon>
        <taxon>Halobacteriales</taxon>
        <taxon>Natrialbaceae</taxon>
        <taxon>Natrinema</taxon>
    </lineage>
</organism>
<feature type="transmembrane region" description="Helical" evidence="2">
    <location>
        <begin position="157"/>
        <end position="179"/>
    </location>
</feature>
<feature type="domain" description="DUF7978" evidence="3">
    <location>
        <begin position="21"/>
        <end position="250"/>
    </location>
</feature>
<feature type="region of interest" description="Disordered" evidence="1">
    <location>
        <begin position="1"/>
        <end position="24"/>
    </location>
</feature>
<dbReference type="GeneID" id="84214421"/>
<evidence type="ECO:0000313" key="5">
    <source>
        <dbReference type="Proteomes" id="UP001224926"/>
    </source>
</evidence>
<reference evidence="4 5" key="1">
    <citation type="submission" date="2022-07" db="EMBL/GenBank/DDBJ databases">
        <title>Two temperate virus in Haloterrigena jeotgali A29.</title>
        <authorList>
            <person name="Deng X."/>
        </authorList>
    </citation>
    <scope>NUCLEOTIDE SEQUENCE [LARGE SCALE GENOMIC DNA]</scope>
    <source>
        <strain evidence="4 5">A29</strain>
    </source>
</reference>
<feature type="transmembrane region" description="Helical" evidence="2">
    <location>
        <begin position="229"/>
        <end position="249"/>
    </location>
</feature>
<dbReference type="EMBL" id="CP101873">
    <property type="protein sequence ID" value="WMT10082.1"/>
    <property type="molecule type" value="Genomic_DNA"/>
</dbReference>
<name>A0AAF0T463_9EURY</name>
<gene>
    <name evidence="4" type="ORF">NP511_10730</name>
</gene>
<dbReference type="GeneID" id="39862092"/>
<dbReference type="Proteomes" id="UP001224926">
    <property type="component" value="Chromosome"/>
</dbReference>
<feature type="transmembrane region" description="Helical" evidence="2">
    <location>
        <begin position="123"/>
        <end position="145"/>
    </location>
</feature>
<protein>
    <recommendedName>
        <fullName evidence="3">DUF7978 domain-containing protein</fullName>
    </recommendedName>
</protein>
<sequence>MSDGKQLDYEDESDVQRQVPQGSGNELPVKEGAVFGAIAVVATYLTHLLLTMIATAQSSPIAEAVGTGEDSLVITEMVPSWKAAGWSYLSVFGTGFEVDGEAAALGDAPNHAAAFGSGPGSPFFLSALFLFLVTVGGIVAAGYAVAKYTDADDTVDAAKAGVTVALPYVAFAAIAAFLMSHSYSEVPTVASLIGSEGSGVLGLEVTEYLNDAGDSVTTNAKFGPSMTDALLFAGIIVPAILGAVGGLLTQPRDALETVMAKIQ</sequence>
<evidence type="ECO:0000256" key="2">
    <source>
        <dbReference type="SAM" id="Phobius"/>
    </source>
</evidence>
<dbReference type="Pfam" id="PF25933">
    <property type="entry name" value="DUF7978"/>
    <property type="match status" value="1"/>
</dbReference>
<evidence type="ECO:0000256" key="1">
    <source>
        <dbReference type="SAM" id="MobiDB-lite"/>
    </source>
</evidence>
<evidence type="ECO:0000259" key="3">
    <source>
        <dbReference type="Pfam" id="PF25933"/>
    </source>
</evidence>
<keyword evidence="2" id="KW-0472">Membrane</keyword>
<proteinExistence type="predicted"/>
<feature type="transmembrane region" description="Helical" evidence="2">
    <location>
        <begin position="33"/>
        <end position="54"/>
    </location>
</feature>
<dbReference type="InterPro" id="IPR058284">
    <property type="entry name" value="DUF7978"/>
</dbReference>
<keyword evidence="2" id="KW-0812">Transmembrane</keyword>
<dbReference type="AlphaFoldDB" id="A0AAF0T463"/>
<keyword evidence="5" id="KW-1185">Reference proteome</keyword>
<keyword evidence="2" id="KW-1133">Transmembrane helix</keyword>